<evidence type="ECO:0000313" key="1">
    <source>
        <dbReference type="EMBL" id="GFO20321.1"/>
    </source>
</evidence>
<comment type="caution">
    <text evidence="1">The sequence shown here is derived from an EMBL/GenBank/DDBJ whole genome shotgun (WGS) entry which is preliminary data.</text>
</comment>
<evidence type="ECO:0000313" key="2">
    <source>
        <dbReference type="Proteomes" id="UP000735302"/>
    </source>
</evidence>
<proteinExistence type="predicted"/>
<reference evidence="1 2" key="1">
    <citation type="journal article" date="2021" name="Elife">
        <title>Chloroplast acquisition without the gene transfer in kleptoplastic sea slugs, Plakobranchus ocellatus.</title>
        <authorList>
            <person name="Maeda T."/>
            <person name="Takahashi S."/>
            <person name="Yoshida T."/>
            <person name="Shimamura S."/>
            <person name="Takaki Y."/>
            <person name="Nagai Y."/>
            <person name="Toyoda A."/>
            <person name="Suzuki Y."/>
            <person name="Arimoto A."/>
            <person name="Ishii H."/>
            <person name="Satoh N."/>
            <person name="Nishiyama T."/>
            <person name="Hasebe M."/>
            <person name="Maruyama T."/>
            <person name="Minagawa J."/>
            <person name="Obokata J."/>
            <person name="Shigenobu S."/>
        </authorList>
    </citation>
    <scope>NUCLEOTIDE SEQUENCE [LARGE SCALE GENOMIC DNA]</scope>
</reference>
<organism evidence="1 2">
    <name type="scientific">Plakobranchus ocellatus</name>
    <dbReference type="NCBI Taxonomy" id="259542"/>
    <lineage>
        <taxon>Eukaryota</taxon>
        <taxon>Metazoa</taxon>
        <taxon>Spiralia</taxon>
        <taxon>Lophotrochozoa</taxon>
        <taxon>Mollusca</taxon>
        <taxon>Gastropoda</taxon>
        <taxon>Heterobranchia</taxon>
        <taxon>Euthyneura</taxon>
        <taxon>Panpulmonata</taxon>
        <taxon>Sacoglossa</taxon>
        <taxon>Placobranchoidea</taxon>
        <taxon>Plakobranchidae</taxon>
        <taxon>Plakobranchus</taxon>
    </lineage>
</organism>
<accession>A0AAV4BAF9</accession>
<keyword evidence="2" id="KW-1185">Reference proteome</keyword>
<dbReference type="EMBL" id="BLXT01005154">
    <property type="protein sequence ID" value="GFO20321.1"/>
    <property type="molecule type" value="Genomic_DNA"/>
</dbReference>
<dbReference type="AlphaFoldDB" id="A0AAV4BAF9"/>
<gene>
    <name evidence="1" type="ORF">PoB_004682600</name>
</gene>
<sequence>MFIIPSATNAPYKGEDLHQWKDQLDLSLSLGSPARHPQLILGQRLRPQGQTSSVVFPFDRSLTEICGDPSVSGSSPITSTLA</sequence>
<name>A0AAV4BAF9_9GAST</name>
<protein>
    <submittedName>
        <fullName evidence="1">Uncharacterized protein</fullName>
    </submittedName>
</protein>
<dbReference type="Proteomes" id="UP000735302">
    <property type="component" value="Unassembled WGS sequence"/>
</dbReference>